<dbReference type="InterPro" id="IPR001356">
    <property type="entry name" value="HD"/>
</dbReference>
<gene>
    <name evidence="11" type="ORF">Fcan01_05432</name>
</gene>
<evidence type="ECO:0000256" key="8">
    <source>
        <dbReference type="RuleBase" id="RU000682"/>
    </source>
</evidence>
<feature type="region of interest" description="Disordered" evidence="9">
    <location>
        <begin position="48"/>
        <end position="70"/>
    </location>
</feature>
<dbReference type="PANTHER" id="PTHR45882">
    <property type="entry name" value="PITUITARY HOMEOBOX HOMOLOG PTX1"/>
    <property type="match status" value="1"/>
</dbReference>
<dbReference type="AlphaFoldDB" id="A0A226EPK9"/>
<keyword evidence="4 7" id="KW-0238">DNA-binding</keyword>
<comment type="similarity">
    <text evidence="2">Belongs to the paired homeobox family. Bicoid subfamily.</text>
</comment>
<feature type="compositionally biased region" description="Pro residues" evidence="9">
    <location>
        <begin position="202"/>
        <end position="214"/>
    </location>
</feature>
<evidence type="ECO:0000256" key="1">
    <source>
        <dbReference type="ARBA" id="ARBA00004123"/>
    </source>
</evidence>
<evidence type="ECO:0000313" key="11">
    <source>
        <dbReference type="EMBL" id="OXA59449.1"/>
    </source>
</evidence>
<evidence type="ECO:0000256" key="7">
    <source>
        <dbReference type="PROSITE-ProRule" id="PRU00108"/>
    </source>
</evidence>
<proteinExistence type="inferred from homology"/>
<evidence type="ECO:0000256" key="2">
    <source>
        <dbReference type="ARBA" id="ARBA00006503"/>
    </source>
</evidence>
<comment type="caution">
    <text evidence="11">The sequence shown here is derived from an EMBL/GenBank/DDBJ whole genome shotgun (WGS) entry which is preliminary data.</text>
</comment>
<dbReference type="PROSITE" id="PS50071">
    <property type="entry name" value="HOMEOBOX_2"/>
    <property type="match status" value="1"/>
</dbReference>
<feature type="compositionally biased region" description="Basic residues" evidence="9">
    <location>
        <begin position="255"/>
        <end position="265"/>
    </location>
</feature>
<dbReference type="InterPro" id="IPR009057">
    <property type="entry name" value="Homeodomain-like_sf"/>
</dbReference>
<organism evidence="11 12">
    <name type="scientific">Folsomia candida</name>
    <name type="common">Springtail</name>
    <dbReference type="NCBI Taxonomy" id="158441"/>
    <lineage>
        <taxon>Eukaryota</taxon>
        <taxon>Metazoa</taxon>
        <taxon>Ecdysozoa</taxon>
        <taxon>Arthropoda</taxon>
        <taxon>Hexapoda</taxon>
        <taxon>Collembola</taxon>
        <taxon>Entomobryomorpha</taxon>
        <taxon>Isotomoidea</taxon>
        <taxon>Isotomidae</taxon>
        <taxon>Proisotominae</taxon>
        <taxon>Folsomia</taxon>
    </lineage>
</organism>
<feature type="DNA-binding region" description="Homeobox" evidence="7">
    <location>
        <begin position="260"/>
        <end position="319"/>
    </location>
</feature>
<evidence type="ECO:0000313" key="12">
    <source>
        <dbReference type="Proteomes" id="UP000198287"/>
    </source>
</evidence>
<feature type="region of interest" description="Disordered" evidence="9">
    <location>
        <begin position="455"/>
        <end position="495"/>
    </location>
</feature>
<evidence type="ECO:0000256" key="6">
    <source>
        <dbReference type="ARBA" id="ARBA00023242"/>
    </source>
</evidence>
<keyword evidence="3" id="KW-0217">Developmental protein</keyword>
<sequence length="537" mass="58020">MHSQYGAKYNTQTINNANQSMHGAQQVAGNLSSDSYYNYEKIFSGVGVNPTPHHQHHHHHGSSYHLDGYSNPNRNPELLSDFDTGCYPDANPFHKKHGTPNLIAAMAAAAAGNGRGHPSSLLLSALFYRARHTKSLVIPQILTKQTENAQKIIIFLNIRDDEEFDLRVDSLLGSIGPQQQQPHHHHHPSLTSLSLLNQSATSPPPTSSSCPSPPASGSDPRGTSGNGLKDSLLDDTNNEPSPSQELEESSEDSKKKLKRQRRQRTHFTSQQLQELEATFARNRYPDMSTREEIAMWTNLTEARVRVWFKNRRAKWRKRERNAMNAAALGAAACAAVAANALDFKSSLMHPHHHHQASAHFPFQTYNMYHQHHVPASTVVSPDEAVSAAVAASSSIYYQGYSNWTKSGGSAAGKSIGTGSLFPWGNNTNQLIGNNSANNYYQGGYYCGMPSSSQPNSGLSLSSTTNDNSGASPTPSGNALSSLPISDSQQATESSTNILSSLVSSGNNLNHRIAKNGGGGNGASGNNNGSNKNATAKF</sequence>
<evidence type="ECO:0000256" key="9">
    <source>
        <dbReference type="SAM" id="MobiDB-lite"/>
    </source>
</evidence>
<dbReference type="Gene3D" id="1.10.10.60">
    <property type="entry name" value="Homeodomain-like"/>
    <property type="match status" value="1"/>
</dbReference>
<dbReference type="STRING" id="158441.A0A226EPK9"/>
<dbReference type="GO" id="GO:0009653">
    <property type="term" value="P:anatomical structure morphogenesis"/>
    <property type="evidence" value="ECO:0007669"/>
    <property type="project" value="TreeGrafter"/>
</dbReference>
<evidence type="ECO:0000256" key="4">
    <source>
        <dbReference type="ARBA" id="ARBA00023125"/>
    </source>
</evidence>
<feature type="compositionally biased region" description="Low complexity" evidence="9">
    <location>
        <begin position="523"/>
        <end position="537"/>
    </location>
</feature>
<dbReference type="CDD" id="cd00086">
    <property type="entry name" value="homeodomain"/>
    <property type="match status" value="1"/>
</dbReference>
<evidence type="ECO:0000256" key="3">
    <source>
        <dbReference type="ARBA" id="ARBA00022473"/>
    </source>
</evidence>
<dbReference type="GO" id="GO:0000981">
    <property type="term" value="F:DNA-binding transcription factor activity, RNA polymerase II-specific"/>
    <property type="evidence" value="ECO:0007669"/>
    <property type="project" value="InterPro"/>
</dbReference>
<name>A0A226EPK9_FOLCA</name>
<dbReference type="SUPFAM" id="SSF46689">
    <property type="entry name" value="Homeodomain-like"/>
    <property type="match status" value="1"/>
</dbReference>
<keyword evidence="6 7" id="KW-0539">Nucleus</keyword>
<dbReference type="PANTHER" id="PTHR45882:SF3">
    <property type="entry name" value="PITUITARY HOMEOBOX HOMOLOG PTX1"/>
    <property type="match status" value="1"/>
</dbReference>
<feature type="compositionally biased region" description="Basic residues" evidence="9">
    <location>
        <begin position="53"/>
        <end position="62"/>
    </location>
</feature>
<dbReference type="EMBL" id="LNIX01000002">
    <property type="protein sequence ID" value="OXA59449.1"/>
    <property type="molecule type" value="Genomic_DNA"/>
</dbReference>
<dbReference type="PROSITE" id="PS00027">
    <property type="entry name" value="HOMEOBOX_1"/>
    <property type="match status" value="1"/>
</dbReference>
<dbReference type="InterPro" id="IPR017970">
    <property type="entry name" value="Homeobox_CS"/>
</dbReference>
<dbReference type="FunFam" id="1.10.10.60:FF:000031">
    <property type="entry name" value="Homeobox protein"/>
    <property type="match status" value="1"/>
</dbReference>
<protein>
    <submittedName>
        <fullName evidence="11">Pituitary homeobox 2</fullName>
    </submittedName>
</protein>
<reference evidence="11 12" key="1">
    <citation type="submission" date="2015-12" db="EMBL/GenBank/DDBJ databases">
        <title>The genome of Folsomia candida.</title>
        <authorList>
            <person name="Faddeeva A."/>
            <person name="Derks M.F."/>
            <person name="Anvar Y."/>
            <person name="Smit S."/>
            <person name="Van Straalen N."/>
            <person name="Roelofs D."/>
        </authorList>
    </citation>
    <scope>NUCLEOTIDE SEQUENCE [LARGE SCALE GENOMIC DNA]</scope>
    <source>
        <strain evidence="11 12">VU population</strain>
        <tissue evidence="11">Whole body</tissue>
    </source>
</reference>
<feature type="domain" description="Homeobox" evidence="10">
    <location>
        <begin position="258"/>
        <end position="318"/>
    </location>
</feature>
<evidence type="ECO:0000256" key="5">
    <source>
        <dbReference type="ARBA" id="ARBA00023155"/>
    </source>
</evidence>
<dbReference type="GO" id="GO:0000978">
    <property type="term" value="F:RNA polymerase II cis-regulatory region sequence-specific DNA binding"/>
    <property type="evidence" value="ECO:0007669"/>
    <property type="project" value="TreeGrafter"/>
</dbReference>
<dbReference type="Proteomes" id="UP000198287">
    <property type="component" value="Unassembled WGS sequence"/>
</dbReference>
<dbReference type="GO" id="GO:0005634">
    <property type="term" value="C:nucleus"/>
    <property type="evidence" value="ECO:0007669"/>
    <property type="project" value="UniProtKB-SubCell"/>
</dbReference>
<comment type="subcellular location">
    <subcellularLocation>
        <location evidence="1 7 8">Nucleus</location>
    </subcellularLocation>
</comment>
<keyword evidence="5 7" id="KW-0371">Homeobox</keyword>
<keyword evidence="12" id="KW-1185">Reference proteome</keyword>
<evidence type="ECO:0000259" key="10">
    <source>
        <dbReference type="PROSITE" id="PS50071"/>
    </source>
</evidence>
<dbReference type="OrthoDB" id="6159439at2759"/>
<feature type="region of interest" description="Disordered" evidence="9">
    <location>
        <begin position="507"/>
        <end position="537"/>
    </location>
</feature>
<dbReference type="Pfam" id="PF00046">
    <property type="entry name" value="Homeodomain"/>
    <property type="match status" value="1"/>
</dbReference>
<dbReference type="SMART" id="SM00389">
    <property type="entry name" value="HOX"/>
    <property type="match status" value="1"/>
</dbReference>
<feature type="compositionally biased region" description="Polar residues" evidence="9">
    <location>
        <begin position="463"/>
        <end position="492"/>
    </location>
</feature>
<feature type="region of interest" description="Disordered" evidence="9">
    <location>
        <begin position="195"/>
        <end position="270"/>
    </location>
</feature>
<accession>A0A226EPK9</accession>